<evidence type="ECO:0000313" key="3">
    <source>
        <dbReference type="Proteomes" id="UP000031760"/>
    </source>
</evidence>
<feature type="chain" id="PRO_5004914461" description="Lipocalin-like domain-containing protein" evidence="1">
    <location>
        <begin position="19"/>
        <end position="244"/>
    </location>
</feature>
<dbReference type="AlphaFoldDB" id="W8VR24"/>
<accession>W8VR24</accession>
<reference evidence="2 3" key="1">
    <citation type="journal article" date="2014" name="Proc. Natl. Acad. Sci. U.S.A.">
        <title>Functional characterization of flavobacteria rhodopsins reveals a unique class of light-driven chloride pump in bacteria.</title>
        <authorList>
            <person name="Yoshizawa S."/>
            <person name="Kumagai Y."/>
            <person name="Kim H."/>
            <person name="Ogura Y."/>
            <person name="Hayashi T."/>
            <person name="Iwasaki W."/>
            <person name="DeLong E.F."/>
            <person name="Kogure K."/>
        </authorList>
    </citation>
    <scope>NUCLEOTIDE SEQUENCE [LARGE SCALE GENOMIC DNA]</scope>
    <source>
        <strain evidence="2 3">S1-08</strain>
    </source>
</reference>
<gene>
    <name evidence="2" type="ORF">NMS_2035</name>
</gene>
<keyword evidence="3" id="KW-1185">Reference proteome</keyword>
<sequence length="244" mass="25991">MKNLIAVLFLAVSIQAYGQESALLRLNYNEGDTYEVKVVQKQSTGIQGGTDMTILMDMKVAEVTDDLIKTESKISSVSMDINQGGMSMTYDSTKSDEELDATGKMLKSQLSPMMNAVIYSSIDVYGNTLETTSEPAVPGIDQFTTGQAAINYPKEKVSVGSSWTTENSNQGMNVKTTYTVTKIADGMVYLDIKGDVSGAGSGSMTGESVVEISTGTAKTSDTEITVSAQGIEVTVASNVQMTKK</sequence>
<dbReference type="RefSeq" id="WP_052476896.1">
    <property type="nucleotide sequence ID" value="NZ_AP014548.1"/>
</dbReference>
<feature type="signal peptide" evidence="1">
    <location>
        <begin position="1"/>
        <end position="18"/>
    </location>
</feature>
<proteinExistence type="predicted"/>
<keyword evidence="1" id="KW-0732">Signal</keyword>
<evidence type="ECO:0008006" key="4">
    <source>
        <dbReference type="Google" id="ProtNLM"/>
    </source>
</evidence>
<evidence type="ECO:0000313" key="2">
    <source>
        <dbReference type="EMBL" id="BAO56044.1"/>
    </source>
</evidence>
<dbReference type="Proteomes" id="UP000031760">
    <property type="component" value="Chromosome"/>
</dbReference>
<dbReference type="KEGG" id="nmf:NMS_2035"/>
<dbReference type="OrthoDB" id="1199105at2"/>
<dbReference type="Pfam" id="PF19777">
    <property type="entry name" value="DUF6263"/>
    <property type="match status" value="1"/>
</dbReference>
<name>W8VR24_9FLAO</name>
<evidence type="ECO:0000256" key="1">
    <source>
        <dbReference type="SAM" id="SignalP"/>
    </source>
</evidence>
<dbReference type="EMBL" id="AP014548">
    <property type="protein sequence ID" value="BAO56044.1"/>
    <property type="molecule type" value="Genomic_DNA"/>
</dbReference>
<organism evidence="2 3">
    <name type="scientific">Nonlabens marinus S1-08</name>
    <dbReference type="NCBI Taxonomy" id="1454201"/>
    <lineage>
        <taxon>Bacteria</taxon>
        <taxon>Pseudomonadati</taxon>
        <taxon>Bacteroidota</taxon>
        <taxon>Flavobacteriia</taxon>
        <taxon>Flavobacteriales</taxon>
        <taxon>Flavobacteriaceae</taxon>
        <taxon>Nonlabens</taxon>
    </lineage>
</organism>
<dbReference type="HOGENOM" id="CLU_1137124_0_0_10"/>
<dbReference type="InterPro" id="IPR046230">
    <property type="entry name" value="DUF6263"/>
</dbReference>
<protein>
    <recommendedName>
        <fullName evidence="4">Lipocalin-like domain-containing protein</fullName>
    </recommendedName>
</protein>